<dbReference type="KEGG" id="bbel:109465298"/>
<reference evidence="13" key="1">
    <citation type="submission" date="2025-08" db="UniProtKB">
        <authorList>
            <consortium name="RefSeq"/>
        </authorList>
    </citation>
    <scope>IDENTIFICATION</scope>
    <source>
        <tissue evidence="13">Gonad</tissue>
    </source>
</reference>
<feature type="region of interest" description="Disordered" evidence="9">
    <location>
        <begin position="280"/>
        <end position="316"/>
    </location>
</feature>
<dbReference type="InterPro" id="IPR017452">
    <property type="entry name" value="GPCR_Rhodpsn_7TM"/>
</dbReference>
<dbReference type="SUPFAM" id="SSF81321">
    <property type="entry name" value="Family A G protein-coupled receptor-like"/>
    <property type="match status" value="1"/>
</dbReference>
<accession>A0A6P4Y0U5</accession>
<dbReference type="Gene3D" id="1.20.1070.10">
    <property type="entry name" value="Rhodopsin 7-helix transmembrane proteins"/>
    <property type="match status" value="2"/>
</dbReference>
<feature type="transmembrane region" description="Helical" evidence="10">
    <location>
        <begin position="451"/>
        <end position="470"/>
    </location>
</feature>
<gene>
    <name evidence="13" type="primary">LOC109465298</name>
</gene>
<keyword evidence="5" id="KW-0677">Repeat</keyword>
<dbReference type="InterPro" id="IPR005492">
    <property type="entry name" value="EPTP"/>
</dbReference>
<comment type="subcellular location">
    <subcellularLocation>
        <location evidence="2">Cell projection</location>
        <location evidence="2">Stereocilium</location>
    </subcellularLocation>
    <subcellularLocation>
        <location evidence="1">Membrane</location>
    </subcellularLocation>
</comment>
<dbReference type="Pfam" id="PF03736">
    <property type="entry name" value="EPTP"/>
    <property type="match status" value="6"/>
</dbReference>
<dbReference type="SMART" id="SM00210">
    <property type="entry name" value="TSPN"/>
    <property type="match status" value="1"/>
</dbReference>
<evidence type="ECO:0000256" key="4">
    <source>
        <dbReference type="ARBA" id="ARBA00022729"/>
    </source>
</evidence>
<evidence type="ECO:0000256" key="5">
    <source>
        <dbReference type="ARBA" id="ARBA00022737"/>
    </source>
</evidence>
<dbReference type="Pfam" id="PF00001">
    <property type="entry name" value="7tm_1"/>
    <property type="match status" value="1"/>
</dbReference>
<feature type="transmembrane region" description="Helical" evidence="10">
    <location>
        <begin position="107"/>
        <end position="128"/>
    </location>
</feature>
<dbReference type="OrthoDB" id="408373at2759"/>
<evidence type="ECO:0000256" key="3">
    <source>
        <dbReference type="ARBA" id="ARBA00022692"/>
    </source>
</evidence>
<keyword evidence="8" id="KW-0675">Receptor</keyword>
<organism evidence="12 13">
    <name type="scientific">Branchiostoma belcheri</name>
    <name type="common">Amphioxus</name>
    <dbReference type="NCBI Taxonomy" id="7741"/>
    <lineage>
        <taxon>Eukaryota</taxon>
        <taxon>Metazoa</taxon>
        <taxon>Chordata</taxon>
        <taxon>Cephalochordata</taxon>
        <taxon>Leptocardii</taxon>
        <taxon>Amphioxiformes</taxon>
        <taxon>Branchiostomatidae</taxon>
        <taxon>Branchiostoma</taxon>
    </lineage>
</organism>
<keyword evidence="7 10" id="KW-0472">Membrane</keyword>
<keyword evidence="3 8" id="KW-0812">Transmembrane</keyword>
<dbReference type="GO" id="GO:0004930">
    <property type="term" value="F:G protein-coupled receptor activity"/>
    <property type="evidence" value="ECO:0007669"/>
    <property type="project" value="UniProtKB-KW"/>
</dbReference>
<dbReference type="InterPro" id="IPR001791">
    <property type="entry name" value="Laminin_G"/>
</dbReference>
<dbReference type="PROSITE" id="PS50912">
    <property type="entry name" value="EAR"/>
    <property type="match status" value="6"/>
</dbReference>
<dbReference type="SMART" id="SM01381">
    <property type="entry name" value="7TM_GPCR_Srsx"/>
    <property type="match status" value="1"/>
</dbReference>
<evidence type="ECO:0000256" key="9">
    <source>
        <dbReference type="SAM" id="MobiDB-lite"/>
    </source>
</evidence>
<dbReference type="InterPro" id="IPR009039">
    <property type="entry name" value="EAR"/>
</dbReference>
<feature type="transmembrane region" description="Helical" evidence="10">
    <location>
        <begin position="149"/>
        <end position="167"/>
    </location>
</feature>
<name>A0A6P4Y0U5_BRABE</name>
<feature type="transmembrane region" description="Helical" evidence="10">
    <location>
        <begin position="193"/>
        <end position="216"/>
    </location>
</feature>
<feature type="domain" description="G-protein coupled receptors family 1 profile" evidence="11">
    <location>
        <begin position="49"/>
        <end position="467"/>
    </location>
</feature>
<keyword evidence="8" id="KW-0807">Transducer</keyword>
<feature type="compositionally biased region" description="Polar residues" evidence="9">
    <location>
        <begin position="281"/>
        <end position="291"/>
    </location>
</feature>
<dbReference type="RefSeq" id="XP_019618053.1">
    <property type="nucleotide sequence ID" value="XM_019762494.1"/>
</dbReference>
<feature type="transmembrane region" description="Helical" evidence="10">
    <location>
        <begin position="585"/>
        <end position="605"/>
    </location>
</feature>
<evidence type="ECO:0000256" key="7">
    <source>
        <dbReference type="ARBA" id="ARBA00023136"/>
    </source>
</evidence>
<dbReference type="GeneID" id="109465298"/>
<dbReference type="GO" id="GO:0016020">
    <property type="term" value="C:membrane"/>
    <property type="evidence" value="ECO:0007669"/>
    <property type="project" value="UniProtKB-SubCell"/>
</dbReference>
<dbReference type="InterPro" id="IPR048287">
    <property type="entry name" value="TSPN-like_N"/>
</dbReference>
<evidence type="ECO:0000256" key="2">
    <source>
        <dbReference type="ARBA" id="ARBA00004645"/>
    </source>
</evidence>
<proteinExistence type="inferred from homology"/>
<feature type="transmembrane region" description="Helical" evidence="10">
    <location>
        <begin position="71"/>
        <end position="95"/>
    </location>
</feature>
<dbReference type="Gene3D" id="2.60.120.200">
    <property type="match status" value="1"/>
</dbReference>
<keyword evidence="6 10" id="KW-1133">Transmembrane helix</keyword>
<dbReference type="Pfam" id="PF02210">
    <property type="entry name" value="Laminin_G_2"/>
    <property type="match status" value="1"/>
</dbReference>
<protein>
    <submittedName>
        <fullName evidence="13">LOW QUALITY PROTEIN: thrombospondin-type laminin G domain and EAR repeat-containing protein-like</fullName>
    </submittedName>
</protein>
<keyword evidence="12" id="KW-1185">Reference proteome</keyword>
<dbReference type="AlphaFoldDB" id="A0A6P4Y0U5"/>
<dbReference type="SUPFAM" id="SSF49899">
    <property type="entry name" value="Concanavalin A-like lectins/glucanases"/>
    <property type="match status" value="1"/>
</dbReference>
<dbReference type="PRINTS" id="PR00237">
    <property type="entry name" value="GPCRRHODOPSN"/>
</dbReference>
<evidence type="ECO:0000313" key="13">
    <source>
        <dbReference type="RefSeq" id="XP_019618053.1"/>
    </source>
</evidence>
<dbReference type="CDD" id="cd14967">
    <property type="entry name" value="7tmA_amine_R-like"/>
    <property type="match status" value="1"/>
</dbReference>
<dbReference type="PROSITE" id="PS00237">
    <property type="entry name" value="G_PROTEIN_RECEP_F1_1"/>
    <property type="match status" value="1"/>
</dbReference>
<dbReference type="InterPro" id="IPR000276">
    <property type="entry name" value="GPCR_Rhodpsn"/>
</dbReference>
<keyword evidence="4" id="KW-0732">Signal</keyword>
<evidence type="ECO:0000256" key="1">
    <source>
        <dbReference type="ARBA" id="ARBA00004370"/>
    </source>
</evidence>
<dbReference type="InterPro" id="IPR013320">
    <property type="entry name" value="ConA-like_dom_sf"/>
</dbReference>
<evidence type="ECO:0000256" key="6">
    <source>
        <dbReference type="ARBA" id="ARBA00022989"/>
    </source>
</evidence>
<feature type="region of interest" description="Disordered" evidence="9">
    <location>
        <begin position="233"/>
        <end position="267"/>
    </location>
</feature>
<comment type="similarity">
    <text evidence="8">Belongs to the G-protein coupled receptor 1 family.</text>
</comment>
<evidence type="ECO:0000313" key="12">
    <source>
        <dbReference type="Proteomes" id="UP000515135"/>
    </source>
</evidence>
<feature type="transmembrane region" description="Helical" evidence="10">
    <location>
        <begin position="415"/>
        <end position="439"/>
    </location>
</feature>
<evidence type="ECO:0000259" key="11">
    <source>
        <dbReference type="PROSITE" id="PS50262"/>
    </source>
</evidence>
<evidence type="ECO:0000256" key="10">
    <source>
        <dbReference type="SAM" id="Phobius"/>
    </source>
</evidence>
<sequence length="1262" mass="141321">MDAYDFYYARTTTKDPVSTPSANATAQVAVENTTALVLLCLLSVFTVISNGLVLISIAIERTLRTVFNCFIVNLAVGDLLVGAVVVPLFTVYKYLGYWPLDKIACVFWLAIDYVTCNVSLLTLCMISFDRCLGIRSPLRYVKARSSRRRAVVCANVAVWLVVAAFWVPGVPLTYIADPAMCEQDMVTHRTYDIITAVLCYYLPSCFLVVCQVLMLIRLKGNVKKKAFLTASHHSHSGSAKRAAGKRKRAESESSVQSTTGCDFSPAPVRKNPRTAACTVIANPSSSPQNSAGYLPEVSPPVSDHSSRFRRGTSSGSSPLAVRLGITAVMKAAEEQTGVPPIRPRGITFPLDDIEKPCIRATRSLGDENLTDNKTKVRKTNSLSELISSITKSAASTTHTRHADGMCRRERAAIRTVIIITVVCLISWLPWYVVYMFLAFDPEGVPPAVYDTASWMAYGNSAVNPILYGYLNKDFREVFKRIVRMGKAGDRFSPAGTPNLSPTGTPRSGRGYNCALWKESLSGIGGSQVCNPAVQVAVLQPEITACVSTPTRDASRAARQHQYQSRHLHHITPADMNLIRGRGRTWLWTVVWSLSLSAALAIPSRLPRPCTNLQPIDLLARALEYQRYLPSGTDITIDRAHRIHAISFSPDTGTLQGVNFPSNRVFLNCEYFPEEFSILVTLKARLNMKGNQYILSLVQERVHNIRLAIRITRFKVFFDYSSSGGHVVKKSSPSFATEIADGEWHTFVITVTGNDVGLTVDCRPPYFTYLDRTFPAYLDTTGTKFHIGNKRRRKEQFTGQLHQLVLLPGADASTMVCPSLNPQLARMDLPSPFPKDLVPQHNNAPDHQSDAHMKVEMGDDSVCTNGDVGRMWFDTKSGSMKLCDGLGWIAVADAGNSRIDYLDVHQDVYTPANTIDIETFYIEGEGLFMATANHDARLDKELESSIFKWTNGEFVVHQNIKTYGAQEWEHFVIDGQTFLAVANYGGTSGMETNSRVYRWEPKLKRFALHQEMVTFNARDWEAFEIDGEHYLVVANHARGLDHNIESVIFHWERAGDYFVPYQTIPTKAAYDWEAFTIGPYHFLAVANAYNGVSTKVDSVIYVWQYGRFLPLQFVETMGCTDWEYMNIGKEHFLVAANAFNHGPHALDSSYRYSINSTIYKLNVQKQRFEEFQNILTHSATDWESFRVGRDNYLVVANSYDDGESNDVDSVVYRWQGVEKFKPVHNIPTTSCADWEFFQMHGESFLVYANAKGRVSKVLRIRTY</sequence>
<dbReference type="Proteomes" id="UP000515135">
    <property type="component" value="Unplaced"/>
</dbReference>
<dbReference type="PANTHER" id="PTHR15261:SF4">
    <property type="entry name" value="THROMBOSPONDIN-TYPE LAMININ G DOMAIN AND EAR REPEAT-CONTAINING PROTEIN"/>
    <property type="match status" value="1"/>
</dbReference>
<keyword evidence="8" id="KW-0297">G-protein coupled receptor</keyword>
<dbReference type="PANTHER" id="PTHR15261">
    <property type="entry name" value="THROMBOSPONDIN-TYPE LAMININ G DOMAIN AND EAR REPEAT-CONTAINING"/>
    <property type="match status" value="1"/>
</dbReference>
<evidence type="ECO:0000256" key="8">
    <source>
        <dbReference type="RuleBase" id="RU000688"/>
    </source>
</evidence>
<feature type="transmembrane region" description="Helical" evidence="10">
    <location>
        <begin position="35"/>
        <end position="59"/>
    </location>
</feature>
<dbReference type="GO" id="GO:0032420">
    <property type="term" value="C:stereocilium"/>
    <property type="evidence" value="ECO:0007669"/>
    <property type="project" value="UniProtKB-SubCell"/>
</dbReference>
<dbReference type="PROSITE" id="PS50262">
    <property type="entry name" value="G_PROTEIN_RECEP_F1_2"/>
    <property type="match status" value="1"/>
</dbReference>